<protein>
    <submittedName>
        <fullName evidence="2">Uncharacterized protein</fullName>
    </submittedName>
</protein>
<name>A0A5C5FQ75_9BASI</name>
<accession>A0A5C5FQ75</accession>
<evidence type="ECO:0000313" key="2">
    <source>
        <dbReference type="EMBL" id="TNY18459.1"/>
    </source>
</evidence>
<dbReference type="EMBL" id="SOZI01000138">
    <property type="protein sequence ID" value="TNY18459.1"/>
    <property type="molecule type" value="Genomic_DNA"/>
</dbReference>
<evidence type="ECO:0000313" key="3">
    <source>
        <dbReference type="Proteomes" id="UP000311382"/>
    </source>
</evidence>
<feature type="compositionally biased region" description="Low complexity" evidence="1">
    <location>
        <begin position="87"/>
        <end position="101"/>
    </location>
</feature>
<gene>
    <name evidence="2" type="ORF">DMC30DRAFT_426575</name>
</gene>
<feature type="compositionally biased region" description="Low complexity" evidence="1">
    <location>
        <begin position="31"/>
        <end position="54"/>
    </location>
</feature>
<feature type="non-terminal residue" evidence="2">
    <location>
        <position position="1"/>
    </location>
</feature>
<feature type="region of interest" description="Disordered" evidence="1">
    <location>
        <begin position="185"/>
        <end position="206"/>
    </location>
</feature>
<feature type="region of interest" description="Disordered" evidence="1">
    <location>
        <begin position="1"/>
        <end position="119"/>
    </location>
</feature>
<keyword evidence="3" id="KW-1185">Reference proteome</keyword>
<feature type="non-terminal residue" evidence="2">
    <location>
        <position position="302"/>
    </location>
</feature>
<dbReference type="Proteomes" id="UP000311382">
    <property type="component" value="Unassembled WGS sequence"/>
</dbReference>
<comment type="caution">
    <text evidence="2">The sequence shown here is derived from an EMBL/GenBank/DDBJ whole genome shotgun (WGS) entry which is preliminary data.</text>
</comment>
<organism evidence="2 3">
    <name type="scientific">Rhodotorula diobovata</name>
    <dbReference type="NCBI Taxonomy" id="5288"/>
    <lineage>
        <taxon>Eukaryota</taxon>
        <taxon>Fungi</taxon>
        <taxon>Dikarya</taxon>
        <taxon>Basidiomycota</taxon>
        <taxon>Pucciniomycotina</taxon>
        <taxon>Microbotryomycetes</taxon>
        <taxon>Sporidiobolales</taxon>
        <taxon>Sporidiobolaceae</taxon>
        <taxon>Rhodotorula</taxon>
    </lineage>
</organism>
<evidence type="ECO:0000256" key="1">
    <source>
        <dbReference type="SAM" id="MobiDB-lite"/>
    </source>
</evidence>
<proteinExistence type="predicted"/>
<sequence length="302" mass="31649">SSHSPRPAAARPQLRSDHYQLSTEPLGPSTRPCIRSPDRPSSSSSRALQVSPPSHQDGCRPSPDALVVLQMAPPPTSTIPFPLGRNPPRTSSSSRATAAPSLDSLLGNANARRTTSSVPSTLVGKASGLVLGSGTSRAPPIAHPRIPSSTAVLARGDPAQPPSTRALIGTNDDAAPLVNTAVARAASTDPSPAALVRSGKKPKAPRTEKQLAALASGRGRVAPPAPPRRALAAVDLEPTPRPHVAPVEQLGIELGGPRRHEDERDWAQYKVALREGRTGDIVKIGPKLWAVAPWDPERRVHP</sequence>
<dbReference type="AlphaFoldDB" id="A0A5C5FQ75"/>
<reference evidence="2 3" key="1">
    <citation type="submission" date="2019-03" db="EMBL/GenBank/DDBJ databases">
        <title>Rhodosporidium diobovatum UCD-FST 08-225 genome sequencing, assembly, and annotation.</title>
        <authorList>
            <person name="Fakankun I.U."/>
            <person name="Fristensky B."/>
            <person name="Levin D.B."/>
        </authorList>
    </citation>
    <scope>NUCLEOTIDE SEQUENCE [LARGE SCALE GENOMIC DNA]</scope>
    <source>
        <strain evidence="2 3">UCD-FST 08-225</strain>
    </source>
</reference>